<dbReference type="Proteomes" id="UP001408356">
    <property type="component" value="Unassembled WGS sequence"/>
</dbReference>
<evidence type="ECO:0000313" key="3">
    <source>
        <dbReference type="Proteomes" id="UP001408356"/>
    </source>
</evidence>
<feature type="region of interest" description="Disordered" evidence="1">
    <location>
        <begin position="97"/>
        <end position="118"/>
    </location>
</feature>
<keyword evidence="3" id="KW-1185">Reference proteome</keyword>
<name>A0ABR2USB2_9PEZI</name>
<reference evidence="2 3" key="1">
    <citation type="journal article" date="2024" name="J. Plant Pathol.">
        <title>Sequence and assembly of the genome of Seiridium unicorne, isolate CBS 538.82, causal agent of cypress canker disease.</title>
        <authorList>
            <person name="Scali E."/>
            <person name="Rocca G.D."/>
            <person name="Danti R."/>
            <person name="Garbelotto M."/>
            <person name="Barberini S."/>
            <person name="Baroncelli R."/>
            <person name="Emiliani G."/>
        </authorList>
    </citation>
    <scope>NUCLEOTIDE SEQUENCE [LARGE SCALE GENOMIC DNA]</scope>
    <source>
        <strain evidence="2 3">BM-138-508</strain>
    </source>
</reference>
<organism evidence="2 3">
    <name type="scientific">Seiridium unicorne</name>
    <dbReference type="NCBI Taxonomy" id="138068"/>
    <lineage>
        <taxon>Eukaryota</taxon>
        <taxon>Fungi</taxon>
        <taxon>Dikarya</taxon>
        <taxon>Ascomycota</taxon>
        <taxon>Pezizomycotina</taxon>
        <taxon>Sordariomycetes</taxon>
        <taxon>Xylariomycetidae</taxon>
        <taxon>Amphisphaeriales</taxon>
        <taxon>Sporocadaceae</taxon>
        <taxon>Seiridium</taxon>
    </lineage>
</organism>
<evidence type="ECO:0000313" key="2">
    <source>
        <dbReference type="EMBL" id="KAK9417414.1"/>
    </source>
</evidence>
<accession>A0ABR2USB2</accession>
<proteinExistence type="predicted"/>
<dbReference type="EMBL" id="JARVKF010000398">
    <property type="protein sequence ID" value="KAK9417414.1"/>
    <property type="molecule type" value="Genomic_DNA"/>
</dbReference>
<evidence type="ECO:0000256" key="1">
    <source>
        <dbReference type="SAM" id="MobiDB-lite"/>
    </source>
</evidence>
<sequence length="118" mass="13364">MLGLAQQSYMMAMMKLQPRIIVDKSQPQQQQQRSHYIMDHIGGDKNSMHNVVVTQVAEQYGLGLEDWDFEQDTVIEEAAGDFWATEEEPEFLELNMPGRQGSLIDSSKVNGHGERGIP</sequence>
<gene>
    <name evidence="2" type="ORF">SUNI508_08774</name>
</gene>
<protein>
    <submittedName>
        <fullName evidence="2">Uncharacterized protein</fullName>
    </submittedName>
</protein>
<comment type="caution">
    <text evidence="2">The sequence shown here is derived from an EMBL/GenBank/DDBJ whole genome shotgun (WGS) entry which is preliminary data.</text>
</comment>